<evidence type="ECO:0000256" key="7">
    <source>
        <dbReference type="ARBA" id="ARBA00022723"/>
    </source>
</evidence>
<name>A0A147HT74_9SPHN</name>
<evidence type="ECO:0000256" key="2">
    <source>
        <dbReference type="ARBA" id="ARBA00004651"/>
    </source>
</evidence>
<sequence>MNRHDRYILPMRLLHWTRAALILGLIALGWTMTSLPDSTAAKFEWMYPVHKEFGVLAFLIGTVALVVRRHSALPRHPAGLAAWEIILSNIVQYAMLALAIIVPLMGYAMSSSFSQSDGVPFFVTDLPELLPKNDHAFALFALAHKTLAYTLLALVMLHIMGVLKHRFLDRGRSADVLPRML</sequence>
<feature type="transmembrane region" description="Helical" evidence="13">
    <location>
        <begin position="53"/>
        <end position="69"/>
    </location>
</feature>
<keyword evidence="7" id="KW-0479">Metal-binding</keyword>
<evidence type="ECO:0000256" key="10">
    <source>
        <dbReference type="ARBA" id="ARBA00023004"/>
    </source>
</evidence>
<dbReference type="SUPFAM" id="SSF81342">
    <property type="entry name" value="Transmembrane di-heme cytochromes"/>
    <property type="match status" value="1"/>
</dbReference>
<comment type="similarity">
    <text evidence="12">Belongs to the cytochrome b561 family.</text>
</comment>
<dbReference type="GO" id="GO:0022904">
    <property type="term" value="P:respiratory electron transport chain"/>
    <property type="evidence" value="ECO:0007669"/>
    <property type="project" value="InterPro"/>
</dbReference>
<dbReference type="PANTHER" id="PTHR30529">
    <property type="entry name" value="CYTOCHROME B561"/>
    <property type="match status" value="1"/>
</dbReference>
<evidence type="ECO:0000313" key="16">
    <source>
        <dbReference type="Proteomes" id="UP000072867"/>
    </source>
</evidence>
<evidence type="ECO:0000256" key="1">
    <source>
        <dbReference type="ARBA" id="ARBA00001970"/>
    </source>
</evidence>
<protein>
    <submittedName>
        <fullName evidence="15">Cytochrome B561</fullName>
    </submittedName>
</protein>
<evidence type="ECO:0000256" key="9">
    <source>
        <dbReference type="ARBA" id="ARBA00022989"/>
    </source>
</evidence>
<keyword evidence="6 13" id="KW-0812">Transmembrane</keyword>
<dbReference type="GO" id="GO:0005886">
    <property type="term" value="C:plasma membrane"/>
    <property type="evidence" value="ECO:0007669"/>
    <property type="project" value="UniProtKB-SubCell"/>
</dbReference>
<evidence type="ECO:0000256" key="3">
    <source>
        <dbReference type="ARBA" id="ARBA00022448"/>
    </source>
</evidence>
<keyword evidence="10" id="KW-0408">Iron</keyword>
<dbReference type="GO" id="GO:0009055">
    <property type="term" value="F:electron transfer activity"/>
    <property type="evidence" value="ECO:0007669"/>
    <property type="project" value="InterPro"/>
</dbReference>
<keyword evidence="8" id="KW-0249">Electron transport</keyword>
<dbReference type="AlphaFoldDB" id="A0A147HT74"/>
<dbReference type="InterPro" id="IPR052168">
    <property type="entry name" value="Cytochrome_b561_oxidase"/>
</dbReference>
<keyword evidence="11 13" id="KW-0472">Membrane</keyword>
<keyword evidence="9 13" id="KW-1133">Transmembrane helix</keyword>
<evidence type="ECO:0000313" key="15">
    <source>
        <dbReference type="EMBL" id="KTT68037.1"/>
    </source>
</evidence>
<evidence type="ECO:0000256" key="6">
    <source>
        <dbReference type="ARBA" id="ARBA00022692"/>
    </source>
</evidence>
<feature type="domain" description="Cytochrome b561 bacterial/Ni-hydrogenase" evidence="14">
    <location>
        <begin position="6"/>
        <end position="171"/>
    </location>
</feature>
<dbReference type="RefSeq" id="WP_058734457.1">
    <property type="nucleotide sequence ID" value="NZ_LDTD01000132.1"/>
</dbReference>
<evidence type="ECO:0000256" key="11">
    <source>
        <dbReference type="ARBA" id="ARBA00023136"/>
    </source>
</evidence>
<comment type="subcellular location">
    <subcellularLocation>
        <location evidence="2">Cell membrane</location>
        <topology evidence="2">Multi-pass membrane protein</topology>
    </subcellularLocation>
</comment>
<dbReference type="GO" id="GO:0046872">
    <property type="term" value="F:metal ion binding"/>
    <property type="evidence" value="ECO:0007669"/>
    <property type="project" value="UniProtKB-KW"/>
</dbReference>
<evidence type="ECO:0000256" key="12">
    <source>
        <dbReference type="ARBA" id="ARBA00037975"/>
    </source>
</evidence>
<dbReference type="GO" id="GO:0020037">
    <property type="term" value="F:heme binding"/>
    <property type="evidence" value="ECO:0007669"/>
    <property type="project" value="TreeGrafter"/>
</dbReference>
<keyword evidence="4" id="KW-1003">Cell membrane</keyword>
<accession>A0A147HT74</accession>
<evidence type="ECO:0000256" key="13">
    <source>
        <dbReference type="SAM" id="Phobius"/>
    </source>
</evidence>
<comment type="caution">
    <text evidence="15">The sequence shown here is derived from an EMBL/GenBank/DDBJ whole genome shotgun (WGS) entry which is preliminary data.</text>
</comment>
<dbReference type="InterPro" id="IPR011577">
    <property type="entry name" value="Cyt_b561_bac/Ni-Hgenase"/>
</dbReference>
<reference evidence="15 16" key="1">
    <citation type="journal article" date="2016" name="Front. Microbiol.">
        <title>Genomic Resource of Rice Seed Associated Bacteria.</title>
        <authorList>
            <person name="Midha S."/>
            <person name="Bansal K."/>
            <person name="Sharma S."/>
            <person name="Kumar N."/>
            <person name="Patil P.P."/>
            <person name="Chaudhry V."/>
            <person name="Patil P.B."/>
        </authorList>
    </citation>
    <scope>NUCLEOTIDE SEQUENCE [LARGE SCALE GENOMIC DNA]</scope>
    <source>
        <strain evidence="15 16">NS319</strain>
    </source>
</reference>
<dbReference type="PATRIC" id="fig|33051.3.peg.658"/>
<dbReference type="Pfam" id="PF01292">
    <property type="entry name" value="Ni_hydr_CYTB"/>
    <property type="match status" value="1"/>
</dbReference>
<evidence type="ECO:0000259" key="14">
    <source>
        <dbReference type="Pfam" id="PF01292"/>
    </source>
</evidence>
<feature type="transmembrane region" description="Helical" evidence="13">
    <location>
        <begin position="136"/>
        <end position="163"/>
    </location>
</feature>
<comment type="cofactor">
    <cofactor evidence="1">
        <name>heme b</name>
        <dbReference type="ChEBI" id="CHEBI:60344"/>
    </cofactor>
</comment>
<feature type="transmembrane region" description="Helical" evidence="13">
    <location>
        <begin position="12"/>
        <end position="33"/>
    </location>
</feature>
<dbReference type="InterPro" id="IPR016174">
    <property type="entry name" value="Di-haem_cyt_TM"/>
</dbReference>
<evidence type="ECO:0000256" key="5">
    <source>
        <dbReference type="ARBA" id="ARBA00022617"/>
    </source>
</evidence>
<dbReference type="Proteomes" id="UP000072867">
    <property type="component" value="Unassembled WGS sequence"/>
</dbReference>
<evidence type="ECO:0000256" key="8">
    <source>
        <dbReference type="ARBA" id="ARBA00022982"/>
    </source>
</evidence>
<dbReference type="PANTHER" id="PTHR30529:SF1">
    <property type="entry name" value="CYTOCHROME B561 HOMOLOG 2"/>
    <property type="match status" value="1"/>
</dbReference>
<dbReference type="EMBL" id="LDTD01000132">
    <property type="protein sequence ID" value="KTT68037.1"/>
    <property type="molecule type" value="Genomic_DNA"/>
</dbReference>
<keyword evidence="5" id="KW-0349">Heme</keyword>
<dbReference type="STRING" id="33051.SB4_05620"/>
<dbReference type="Gene3D" id="1.20.950.20">
    <property type="entry name" value="Transmembrane di-heme cytochromes, Chain C"/>
    <property type="match status" value="1"/>
</dbReference>
<evidence type="ECO:0000256" key="4">
    <source>
        <dbReference type="ARBA" id="ARBA00022475"/>
    </source>
</evidence>
<feature type="transmembrane region" description="Helical" evidence="13">
    <location>
        <begin position="90"/>
        <end position="109"/>
    </location>
</feature>
<gene>
    <name evidence="15" type="ORF">NS319_15785</name>
</gene>
<proteinExistence type="inferred from homology"/>
<keyword evidence="3" id="KW-0813">Transport</keyword>
<organism evidence="15 16">
    <name type="scientific">Sphingomonas sanguinis</name>
    <dbReference type="NCBI Taxonomy" id="33051"/>
    <lineage>
        <taxon>Bacteria</taxon>
        <taxon>Pseudomonadati</taxon>
        <taxon>Pseudomonadota</taxon>
        <taxon>Alphaproteobacteria</taxon>
        <taxon>Sphingomonadales</taxon>
        <taxon>Sphingomonadaceae</taxon>
        <taxon>Sphingomonas</taxon>
    </lineage>
</organism>